<dbReference type="EMBL" id="JBGFFX010000006">
    <property type="protein sequence ID" value="MEY8771034.1"/>
    <property type="molecule type" value="Genomic_DNA"/>
</dbReference>
<dbReference type="RefSeq" id="WP_369895611.1">
    <property type="nucleotide sequence ID" value="NZ_JBGFFX010000006.1"/>
</dbReference>
<evidence type="ECO:0008006" key="4">
    <source>
        <dbReference type="Google" id="ProtNLM"/>
    </source>
</evidence>
<gene>
    <name evidence="2" type="ORF">AB6T85_11440</name>
</gene>
<accession>A0ABV4E7Y4</accession>
<keyword evidence="3" id="KW-1185">Reference proteome</keyword>
<sequence length="77" mass="8409">MHWLHRPAGQGKVTVSDGHNRDAFRTGNGGDALAVQAEARLAVTDNVTFSTRLNHQRRLQQEGANDWLLAGGVTVNF</sequence>
<name>A0ABV4E7Y4_9GAMM</name>
<comment type="caution">
    <text evidence="2">The sequence shown here is derived from an EMBL/GenBank/DDBJ whole genome shotgun (WGS) entry which is preliminary data.</text>
</comment>
<evidence type="ECO:0000313" key="3">
    <source>
        <dbReference type="Proteomes" id="UP001565243"/>
    </source>
</evidence>
<feature type="region of interest" description="Disordered" evidence="1">
    <location>
        <begin position="1"/>
        <end position="28"/>
    </location>
</feature>
<evidence type="ECO:0000313" key="2">
    <source>
        <dbReference type="EMBL" id="MEY8771034.1"/>
    </source>
</evidence>
<reference evidence="2 3" key="1">
    <citation type="submission" date="2024-07" db="EMBL/GenBank/DDBJ databases">
        <authorList>
            <person name="Hebao G."/>
        </authorList>
    </citation>
    <scope>NUCLEOTIDE SEQUENCE [LARGE SCALE GENOMIC DNA]</scope>
    <source>
        <strain evidence="2 3">ACCC 02193</strain>
    </source>
</reference>
<evidence type="ECO:0000256" key="1">
    <source>
        <dbReference type="SAM" id="MobiDB-lite"/>
    </source>
</evidence>
<proteinExistence type="predicted"/>
<protein>
    <recommendedName>
        <fullName evidence="4">Autotransporter domain-containing protein</fullName>
    </recommendedName>
</protein>
<organism evidence="2 3">
    <name type="scientific">Erwinia aeris</name>
    <dbReference type="NCBI Taxonomy" id="3239803"/>
    <lineage>
        <taxon>Bacteria</taxon>
        <taxon>Pseudomonadati</taxon>
        <taxon>Pseudomonadota</taxon>
        <taxon>Gammaproteobacteria</taxon>
        <taxon>Enterobacterales</taxon>
        <taxon>Erwiniaceae</taxon>
        <taxon>Erwinia</taxon>
    </lineage>
</organism>
<dbReference type="Proteomes" id="UP001565243">
    <property type="component" value="Unassembled WGS sequence"/>
</dbReference>